<dbReference type="PANTHER" id="PTHR47894:SF1">
    <property type="entry name" value="HTH-TYPE TRANSCRIPTIONAL REGULATOR VQSM"/>
    <property type="match status" value="1"/>
</dbReference>
<organism evidence="5 6">
    <name type="scientific">Nocardia tenerifensis</name>
    <dbReference type="NCBI Taxonomy" id="228006"/>
    <lineage>
        <taxon>Bacteria</taxon>
        <taxon>Bacillati</taxon>
        <taxon>Actinomycetota</taxon>
        <taxon>Actinomycetes</taxon>
        <taxon>Mycobacteriales</taxon>
        <taxon>Nocardiaceae</taxon>
        <taxon>Nocardia</taxon>
    </lineage>
</organism>
<gene>
    <name evidence="5" type="ORF">DFR70_11858</name>
</gene>
<accession>A0A318KDL8</accession>
<evidence type="ECO:0000256" key="2">
    <source>
        <dbReference type="ARBA" id="ARBA00023125"/>
    </source>
</evidence>
<protein>
    <submittedName>
        <fullName evidence="5">AraC family transcriptional regulator</fullName>
    </submittedName>
</protein>
<name>A0A318KDL8_9NOCA</name>
<keyword evidence="6" id="KW-1185">Reference proteome</keyword>
<dbReference type="PANTHER" id="PTHR47894">
    <property type="entry name" value="HTH-TYPE TRANSCRIPTIONAL REGULATOR GADX"/>
    <property type="match status" value="1"/>
</dbReference>
<dbReference type="GO" id="GO:0000976">
    <property type="term" value="F:transcription cis-regulatory region binding"/>
    <property type="evidence" value="ECO:0007669"/>
    <property type="project" value="TreeGrafter"/>
</dbReference>
<dbReference type="InterPro" id="IPR032687">
    <property type="entry name" value="AraC-type_N"/>
</dbReference>
<proteinExistence type="predicted"/>
<dbReference type="Gene3D" id="1.10.10.60">
    <property type="entry name" value="Homeodomain-like"/>
    <property type="match status" value="1"/>
</dbReference>
<evidence type="ECO:0000259" key="4">
    <source>
        <dbReference type="PROSITE" id="PS01124"/>
    </source>
</evidence>
<dbReference type="OrthoDB" id="5241536at2"/>
<evidence type="ECO:0000256" key="3">
    <source>
        <dbReference type="ARBA" id="ARBA00023163"/>
    </source>
</evidence>
<dbReference type="SUPFAM" id="SSF46689">
    <property type="entry name" value="Homeodomain-like"/>
    <property type="match status" value="1"/>
</dbReference>
<dbReference type="Pfam" id="PF12833">
    <property type="entry name" value="HTH_18"/>
    <property type="match status" value="1"/>
</dbReference>
<dbReference type="GO" id="GO:0005829">
    <property type="term" value="C:cytosol"/>
    <property type="evidence" value="ECO:0007669"/>
    <property type="project" value="TreeGrafter"/>
</dbReference>
<dbReference type="GO" id="GO:0003700">
    <property type="term" value="F:DNA-binding transcription factor activity"/>
    <property type="evidence" value="ECO:0007669"/>
    <property type="project" value="InterPro"/>
</dbReference>
<feature type="domain" description="HTH araC/xylS-type" evidence="4">
    <location>
        <begin position="252"/>
        <end position="330"/>
    </location>
</feature>
<reference evidence="5 6" key="1">
    <citation type="submission" date="2018-05" db="EMBL/GenBank/DDBJ databases">
        <title>Genomic Encyclopedia of Type Strains, Phase IV (KMG-IV): sequencing the most valuable type-strain genomes for metagenomic binning, comparative biology and taxonomic classification.</title>
        <authorList>
            <person name="Goeker M."/>
        </authorList>
    </citation>
    <scope>NUCLEOTIDE SEQUENCE [LARGE SCALE GENOMIC DNA]</scope>
    <source>
        <strain evidence="5 6">DSM 44704</strain>
    </source>
</reference>
<dbReference type="Proteomes" id="UP000247569">
    <property type="component" value="Unassembled WGS sequence"/>
</dbReference>
<dbReference type="InterPro" id="IPR009057">
    <property type="entry name" value="Homeodomain-like_sf"/>
</dbReference>
<sequence length="347" mass="37763">MFDGEFRRGTAGVRALIALAEERGVSGADCLSGTMLTPGDIECTAEQELLVVRNVVERLGAEPGLGAAAGGRAELPPSGPWGLALLSSRTLGDAVDVAARYLDRTSISGRVIVEETANTTRVRFDRSECPPDLRAFLAERILAAVKTIGGEMFETGIPPARVEFRHAPPANLGRYREIFGMEPIFGAETDAMTFDRRALDLPAPKIRERARGACAQFCRELVDRQHTRSGVAGAVRNLLVRNPGAIPDQIAVANELFMSPRTLSRRLNEEDVSFRGLLDEVRQLMSEQLLVHTALSTEQVAARLGYAEAASFIRAFRRWKGCPPQEFRLHRDRAGAPPRAAVAAGVH</sequence>
<keyword evidence="3" id="KW-0804">Transcription</keyword>
<comment type="caution">
    <text evidence="5">The sequence shown here is derived from an EMBL/GenBank/DDBJ whole genome shotgun (WGS) entry which is preliminary data.</text>
</comment>
<evidence type="ECO:0000313" key="6">
    <source>
        <dbReference type="Proteomes" id="UP000247569"/>
    </source>
</evidence>
<keyword evidence="1" id="KW-0805">Transcription regulation</keyword>
<evidence type="ECO:0000313" key="5">
    <source>
        <dbReference type="EMBL" id="PXX57403.1"/>
    </source>
</evidence>
<dbReference type="Pfam" id="PF12625">
    <property type="entry name" value="Arabinose_bd"/>
    <property type="match status" value="1"/>
</dbReference>
<dbReference type="EMBL" id="QJKF01000018">
    <property type="protein sequence ID" value="PXX57403.1"/>
    <property type="molecule type" value="Genomic_DNA"/>
</dbReference>
<dbReference type="PROSITE" id="PS01124">
    <property type="entry name" value="HTH_ARAC_FAMILY_2"/>
    <property type="match status" value="1"/>
</dbReference>
<dbReference type="InterPro" id="IPR018060">
    <property type="entry name" value="HTH_AraC"/>
</dbReference>
<dbReference type="SMART" id="SM00342">
    <property type="entry name" value="HTH_ARAC"/>
    <property type="match status" value="1"/>
</dbReference>
<dbReference type="AlphaFoldDB" id="A0A318KDL8"/>
<keyword evidence="2" id="KW-0238">DNA-binding</keyword>
<dbReference type="RefSeq" id="WP_051186729.1">
    <property type="nucleotide sequence ID" value="NZ_QJKF01000018.1"/>
</dbReference>
<evidence type="ECO:0000256" key="1">
    <source>
        <dbReference type="ARBA" id="ARBA00023015"/>
    </source>
</evidence>